<accession>A0A9N9VDQ2</accession>
<dbReference type="EMBL" id="CABFNQ020000694">
    <property type="protein sequence ID" value="CAH0024272.1"/>
    <property type="molecule type" value="Genomic_DNA"/>
</dbReference>
<dbReference type="OrthoDB" id="10342409at2759"/>
<comment type="caution">
    <text evidence="2">The sequence shown here is derived from an EMBL/GenBank/DDBJ whole genome shotgun (WGS) entry which is preliminary data.</text>
</comment>
<proteinExistence type="predicted"/>
<feature type="compositionally biased region" description="Basic and acidic residues" evidence="1">
    <location>
        <begin position="73"/>
        <end position="82"/>
    </location>
</feature>
<name>A0A9N9VDQ2_9HYPO</name>
<gene>
    <name evidence="2" type="ORF">CRHIZ90672A_00000690</name>
</gene>
<reference evidence="2" key="1">
    <citation type="submission" date="2021-10" db="EMBL/GenBank/DDBJ databases">
        <authorList>
            <person name="Piombo E."/>
        </authorList>
    </citation>
    <scope>NUCLEOTIDE SEQUENCE</scope>
</reference>
<evidence type="ECO:0000256" key="1">
    <source>
        <dbReference type="SAM" id="MobiDB-lite"/>
    </source>
</evidence>
<organism evidence="2 3">
    <name type="scientific">Clonostachys rhizophaga</name>
    <dbReference type="NCBI Taxonomy" id="160324"/>
    <lineage>
        <taxon>Eukaryota</taxon>
        <taxon>Fungi</taxon>
        <taxon>Dikarya</taxon>
        <taxon>Ascomycota</taxon>
        <taxon>Pezizomycotina</taxon>
        <taxon>Sordariomycetes</taxon>
        <taxon>Hypocreomycetidae</taxon>
        <taxon>Hypocreales</taxon>
        <taxon>Bionectriaceae</taxon>
        <taxon>Clonostachys</taxon>
    </lineage>
</organism>
<dbReference type="Proteomes" id="UP000696573">
    <property type="component" value="Unassembled WGS sequence"/>
</dbReference>
<dbReference type="AlphaFoldDB" id="A0A9N9VDQ2"/>
<feature type="region of interest" description="Disordered" evidence="1">
    <location>
        <begin position="1"/>
        <end position="39"/>
    </location>
</feature>
<protein>
    <submittedName>
        <fullName evidence="2">Uncharacterized protein</fullName>
    </submittedName>
</protein>
<sequence>MTIRGEARDANAGRGKAEGKRGNVCTEDENPRQLSENPDPLFPLTRLFAWVNLSRVEFAVQTGQLRRFWNEAGKQHGAREGGGKTQCSFPEA</sequence>
<feature type="compositionally biased region" description="Basic and acidic residues" evidence="1">
    <location>
        <begin position="1"/>
        <end position="21"/>
    </location>
</feature>
<keyword evidence="3" id="KW-1185">Reference proteome</keyword>
<feature type="region of interest" description="Disordered" evidence="1">
    <location>
        <begin position="73"/>
        <end position="92"/>
    </location>
</feature>
<evidence type="ECO:0000313" key="3">
    <source>
        <dbReference type="Proteomes" id="UP000696573"/>
    </source>
</evidence>
<evidence type="ECO:0000313" key="2">
    <source>
        <dbReference type="EMBL" id="CAH0024272.1"/>
    </source>
</evidence>